<accession>A0A6P2CDV0</accession>
<name>A0A6P2CDV0_9NOCA</name>
<dbReference type="Gene3D" id="3.30.1310.10">
    <property type="entry name" value="Nucleoid-associated protein YbaB-like domain"/>
    <property type="match status" value="1"/>
</dbReference>
<dbReference type="InterPro" id="IPR036894">
    <property type="entry name" value="YbaB-like_sf"/>
</dbReference>
<dbReference type="GO" id="GO:0003677">
    <property type="term" value="F:DNA binding"/>
    <property type="evidence" value="ECO:0007669"/>
    <property type="project" value="UniProtKB-KW"/>
</dbReference>
<evidence type="ECO:0000313" key="1">
    <source>
        <dbReference type="EMBL" id="TXG90532.1"/>
    </source>
</evidence>
<protein>
    <submittedName>
        <fullName evidence="1">YbaB/EbfC family DNA-binding protein</fullName>
    </submittedName>
</protein>
<dbReference type="Proteomes" id="UP000471120">
    <property type="component" value="Unassembled WGS sequence"/>
</dbReference>
<dbReference type="EMBL" id="QRCM01000001">
    <property type="protein sequence ID" value="TXG90532.1"/>
    <property type="molecule type" value="Genomic_DNA"/>
</dbReference>
<dbReference type="InterPro" id="IPR004401">
    <property type="entry name" value="YbaB/EbfC"/>
</dbReference>
<reference evidence="1 2" key="1">
    <citation type="submission" date="2018-07" db="EMBL/GenBank/DDBJ databases">
        <title>Genome sequence of Rhodococcus rhodnii ATCC 35071 from Rhodnius prolixus.</title>
        <authorList>
            <person name="Patel V."/>
            <person name="Vogel K.J."/>
        </authorList>
    </citation>
    <scope>NUCLEOTIDE SEQUENCE [LARGE SCALE GENOMIC DNA]</scope>
    <source>
        <strain evidence="1 2">ATCC 35071</strain>
    </source>
</reference>
<dbReference type="Pfam" id="PF02575">
    <property type="entry name" value="YbaB_DNA_bd"/>
    <property type="match status" value="1"/>
</dbReference>
<evidence type="ECO:0000313" key="2">
    <source>
        <dbReference type="Proteomes" id="UP000471120"/>
    </source>
</evidence>
<dbReference type="AlphaFoldDB" id="A0A6P2CDV0"/>
<dbReference type="SUPFAM" id="SSF82607">
    <property type="entry name" value="YbaB-like"/>
    <property type="match status" value="1"/>
</dbReference>
<sequence>MTTPQPAPGAPDIDAIVERVQNQVAVLDQALGDLQGVRGRASSPDGLVTAEVDGNGALVGLWIDDAVARHDAAHVAMLVTQTASRAAADASAHREQLMATFADDFADPPR</sequence>
<dbReference type="RefSeq" id="WP_010839273.1">
    <property type="nucleotide sequence ID" value="NZ_QRCM01000001.1"/>
</dbReference>
<comment type="caution">
    <text evidence="1">The sequence shown here is derived from an EMBL/GenBank/DDBJ whole genome shotgun (WGS) entry which is preliminary data.</text>
</comment>
<keyword evidence="1" id="KW-0238">DNA-binding</keyword>
<gene>
    <name evidence="1" type="ORF">DW322_10230</name>
</gene>
<proteinExistence type="predicted"/>
<organism evidence="1 2">
    <name type="scientific">Rhodococcus rhodnii</name>
    <dbReference type="NCBI Taxonomy" id="38312"/>
    <lineage>
        <taxon>Bacteria</taxon>
        <taxon>Bacillati</taxon>
        <taxon>Actinomycetota</taxon>
        <taxon>Actinomycetes</taxon>
        <taxon>Mycobacteriales</taxon>
        <taxon>Nocardiaceae</taxon>
        <taxon>Rhodococcus</taxon>
    </lineage>
</organism>